<dbReference type="Proteomes" id="UP001500618">
    <property type="component" value="Unassembled WGS sequence"/>
</dbReference>
<dbReference type="Pfam" id="PF01425">
    <property type="entry name" value="Amidase"/>
    <property type="match status" value="1"/>
</dbReference>
<comment type="similarity">
    <text evidence="2">Belongs to the amidase family.</text>
</comment>
<evidence type="ECO:0000256" key="3">
    <source>
        <dbReference type="ARBA" id="ARBA00012922"/>
    </source>
</evidence>
<keyword evidence="6" id="KW-1185">Reference proteome</keyword>
<dbReference type="InterPro" id="IPR023631">
    <property type="entry name" value="Amidase_dom"/>
</dbReference>
<dbReference type="EMBL" id="BAAANY010000017">
    <property type="protein sequence ID" value="GAA1690207.1"/>
    <property type="molecule type" value="Genomic_DNA"/>
</dbReference>
<protein>
    <recommendedName>
        <fullName evidence="3">amidase</fullName>
        <ecNumber evidence="3">3.5.1.4</ecNumber>
    </recommendedName>
</protein>
<dbReference type="Gene3D" id="3.90.1300.10">
    <property type="entry name" value="Amidase signature (AS) domain"/>
    <property type="match status" value="1"/>
</dbReference>
<dbReference type="InterPro" id="IPR036928">
    <property type="entry name" value="AS_sf"/>
</dbReference>
<dbReference type="RefSeq" id="WP_344312348.1">
    <property type="nucleotide sequence ID" value="NZ_BAAANY010000017.1"/>
</dbReference>
<name>A0ABN2HMB4_9ACTN</name>
<evidence type="ECO:0000256" key="1">
    <source>
        <dbReference type="ARBA" id="ARBA00001311"/>
    </source>
</evidence>
<sequence>MDLDEYQRYDGLGLAELVARREVPAGELLAAARERMAQVNPQVNAVVRTMDADADEHARRAPDAGRPFDGVPFLIKDLHQDYAGHPTSGGSRSLAKVVAGEHATVVQRWIDAGLVIFGKTNTPEFGAKGITEPELFGPARNPWDLGRTPGGSSGGAAAAVAAGIVPVAGASDGGGSIRIPAACCGLFGLKVGRGLIPAGPVTGEQLHGSATDGVISRSVRDTAVMLDVLAGAEPSTPYLPYVPGTSFADEVGKEPGRLRIGVYVPTTINPTPSAAARAAVATATKLLDSLGHEIVELSSAPYDDEVLTRDFLTTWFASVAGQVASIKASTGCANAAFEQDTLVMAGLGRGTSAVDYIAALERRHDHVRRLAAFHQAYDLLLTPTLATPPPLIGAFDLPPAVRTAASGILKVGAAGILKRVGVVDKMITDNLGWVPYTQLANVTGRPAMSVPLHWTDEGLPLGVQLVAALGGEPTLLRLASQLEQAAPWADRRPPLG</sequence>
<comment type="caution">
    <text evidence="5">The sequence shown here is derived from an EMBL/GenBank/DDBJ whole genome shotgun (WGS) entry which is preliminary data.</text>
</comment>
<organism evidence="5 6">
    <name type="scientific">Fodinicola feengrottensis</name>
    <dbReference type="NCBI Taxonomy" id="435914"/>
    <lineage>
        <taxon>Bacteria</taxon>
        <taxon>Bacillati</taxon>
        <taxon>Actinomycetota</taxon>
        <taxon>Actinomycetes</taxon>
        <taxon>Mycobacteriales</taxon>
        <taxon>Fodinicola</taxon>
    </lineage>
</organism>
<reference evidence="5 6" key="1">
    <citation type="journal article" date="2019" name="Int. J. Syst. Evol. Microbiol.">
        <title>The Global Catalogue of Microorganisms (GCM) 10K type strain sequencing project: providing services to taxonomists for standard genome sequencing and annotation.</title>
        <authorList>
            <consortium name="The Broad Institute Genomics Platform"/>
            <consortium name="The Broad Institute Genome Sequencing Center for Infectious Disease"/>
            <person name="Wu L."/>
            <person name="Ma J."/>
        </authorList>
    </citation>
    <scope>NUCLEOTIDE SEQUENCE [LARGE SCALE GENOMIC DNA]</scope>
    <source>
        <strain evidence="5 6">JCM 14718</strain>
    </source>
</reference>
<gene>
    <name evidence="5" type="ORF">GCM10009765_44480</name>
</gene>
<dbReference type="EC" id="3.5.1.4" evidence="3"/>
<evidence type="ECO:0000256" key="2">
    <source>
        <dbReference type="ARBA" id="ARBA00009199"/>
    </source>
</evidence>
<evidence type="ECO:0000313" key="5">
    <source>
        <dbReference type="EMBL" id="GAA1690207.1"/>
    </source>
</evidence>
<proteinExistence type="inferred from homology"/>
<evidence type="ECO:0000313" key="6">
    <source>
        <dbReference type="Proteomes" id="UP001500618"/>
    </source>
</evidence>
<evidence type="ECO:0000259" key="4">
    <source>
        <dbReference type="Pfam" id="PF01425"/>
    </source>
</evidence>
<dbReference type="PROSITE" id="PS00571">
    <property type="entry name" value="AMIDASES"/>
    <property type="match status" value="1"/>
</dbReference>
<dbReference type="InterPro" id="IPR000120">
    <property type="entry name" value="Amidase"/>
</dbReference>
<accession>A0ABN2HMB4</accession>
<comment type="catalytic activity">
    <reaction evidence="1">
        <text>a monocarboxylic acid amide + H2O = a monocarboxylate + NH4(+)</text>
        <dbReference type="Rhea" id="RHEA:12020"/>
        <dbReference type="ChEBI" id="CHEBI:15377"/>
        <dbReference type="ChEBI" id="CHEBI:28938"/>
        <dbReference type="ChEBI" id="CHEBI:35757"/>
        <dbReference type="ChEBI" id="CHEBI:83628"/>
        <dbReference type="EC" id="3.5.1.4"/>
    </reaction>
</comment>
<feature type="domain" description="Amidase" evidence="4">
    <location>
        <begin position="27"/>
        <end position="476"/>
    </location>
</feature>
<dbReference type="InterPro" id="IPR020556">
    <property type="entry name" value="Amidase_CS"/>
</dbReference>
<dbReference type="PANTHER" id="PTHR11895:SF7">
    <property type="entry name" value="GLUTAMYL-TRNA(GLN) AMIDOTRANSFERASE SUBUNIT A, MITOCHONDRIAL"/>
    <property type="match status" value="1"/>
</dbReference>
<dbReference type="PANTHER" id="PTHR11895">
    <property type="entry name" value="TRANSAMIDASE"/>
    <property type="match status" value="1"/>
</dbReference>
<dbReference type="SUPFAM" id="SSF75304">
    <property type="entry name" value="Amidase signature (AS) enzymes"/>
    <property type="match status" value="1"/>
</dbReference>